<name>A0A7C3MAV7_ARCFL</name>
<proteinExistence type="predicted"/>
<feature type="domain" description="Diphthamide synthase" evidence="1">
    <location>
        <begin position="1"/>
        <end position="217"/>
    </location>
</feature>
<dbReference type="PANTHER" id="PTHR12196:SF2">
    <property type="entry name" value="DIPHTHINE--AMMONIA LIGASE"/>
    <property type="match status" value="1"/>
</dbReference>
<dbReference type="InterPro" id="IPR014729">
    <property type="entry name" value="Rossmann-like_a/b/a_fold"/>
</dbReference>
<sequence>MKVAAFISGGKDSLLALHKVAEMHKVVSLVGVFPENADSYMFHSVNLHMLDAVAESIGLPLKKIYVSGEEEKEVDELAEQIGEIDAEAICIGGIESNYQKKRFERICKKAGMELIAPLWKMDPEQIMHEISDNFEAVIVSVSAMGLDESFLGRKIDKNCIEDLKKLRNKYGVHLAGEGGEYETFVLDAPLYRFKIKIDSMKKFWDGTRGYCLIERHSKISKDSTKNF</sequence>
<dbReference type="SUPFAM" id="SSF52402">
    <property type="entry name" value="Adenine nucleotide alpha hydrolases-like"/>
    <property type="match status" value="1"/>
</dbReference>
<dbReference type="Gene3D" id="3.40.50.620">
    <property type="entry name" value="HUPs"/>
    <property type="match status" value="1"/>
</dbReference>
<evidence type="ECO:0000313" key="2">
    <source>
        <dbReference type="EMBL" id="HFW32271.1"/>
    </source>
</evidence>
<dbReference type="NCBIfam" id="TIGR00289">
    <property type="entry name" value="TIGR00289 family protein"/>
    <property type="match status" value="1"/>
</dbReference>
<evidence type="ECO:0000259" key="1">
    <source>
        <dbReference type="Pfam" id="PF01902"/>
    </source>
</evidence>
<dbReference type="GO" id="GO:0017178">
    <property type="term" value="F:diphthine-ammonia ligase activity"/>
    <property type="evidence" value="ECO:0007669"/>
    <property type="project" value="TreeGrafter"/>
</dbReference>
<dbReference type="CDD" id="cd01994">
    <property type="entry name" value="AANH_PF0828-like"/>
    <property type="match status" value="1"/>
</dbReference>
<protein>
    <submittedName>
        <fullName evidence="2">TIGR00289 family protein</fullName>
    </submittedName>
</protein>
<dbReference type="InterPro" id="IPR030662">
    <property type="entry name" value="DPH6/MJ0570"/>
</dbReference>
<dbReference type="AlphaFoldDB" id="A0A7C3MAV7"/>
<dbReference type="EMBL" id="DTLB01000028">
    <property type="protein sequence ID" value="HFW32271.1"/>
    <property type="molecule type" value="Genomic_DNA"/>
</dbReference>
<organism evidence="2">
    <name type="scientific">Archaeoglobus fulgidus</name>
    <dbReference type="NCBI Taxonomy" id="2234"/>
    <lineage>
        <taxon>Archaea</taxon>
        <taxon>Methanobacteriati</taxon>
        <taxon>Methanobacteriota</taxon>
        <taxon>Archaeoglobi</taxon>
        <taxon>Archaeoglobales</taxon>
        <taxon>Archaeoglobaceae</taxon>
        <taxon>Archaeoglobus</taxon>
    </lineage>
</organism>
<dbReference type="GO" id="GO:0017183">
    <property type="term" value="P:protein histidyl modification to diphthamide"/>
    <property type="evidence" value="ECO:0007669"/>
    <property type="project" value="TreeGrafter"/>
</dbReference>
<dbReference type="Pfam" id="PF01902">
    <property type="entry name" value="Diphthami_syn_2"/>
    <property type="match status" value="1"/>
</dbReference>
<gene>
    <name evidence="2" type="ORF">ENW66_04885</name>
</gene>
<dbReference type="InterPro" id="IPR002761">
    <property type="entry name" value="Diphthami_syn_dom"/>
</dbReference>
<dbReference type="Gene3D" id="3.90.1490.10">
    <property type="entry name" value="putative n-type atp pyrophosphatase, domain 2"/>
    <property type="match status" value="1"/>
</dbReference>
<accession>A0A7C3MAV7</accession>
<dbReference type="InterPro" id="IPR022427">
    <property type="entry name" value="MJ0570_ATP-bd"/>
</dbReference>
<reference evidence="2" key="1">
    <citation type="journal article" date="2020" name="mSystems">
        <title>Genome- and Community-Level Interaction Insights into Carbon Utilization and Element Cycling Functions of Hydrothermarchaeota in Hydrothermal Sediment.</title>
        <authorList>
            <person name="Zhou Z."/>
            <person name="Liu Y."/>
            <person name="Xu W."/>
            <person name="Pan J."/>
            <person name="Luo Z.H."/>
            <person name="Li M."/>
        </authorList>
    </citation>
    <scope>NUCLEOTIDE SEQUENCE [LARGE SCALE GENOMIC DNA]</scope>
    <source>
        <strain evidence="2">SpSt-87</strain>
    </source>
</reference>
<dbReference type="PANTHER" id="PTHR12196">
    <property type="entry name" value="DOMAIN OF UNKNOWN FUNCTION 71 DUF71 -CONTAINING PROTEIN"/>
    <property type="match status" value="1"/>
</dbReference>
<dbReference type="NCBIfam" id="TIGR00290">
    <property type="entry name" value="MJ0570_dom"/>
    <property type="match status" value="1"/>
</dbReference>
<dbReference type="NCBIfam" id="TIGR03679">
    <property type="entry name" value="arCOG00187"/>
    <property type="match status" value="1"/>
</dbReference>
<dbReference type="PIRSF" id="PIRSF039123">
    <property type="entry name" value="Diphthamide_synthase"/>
    <property type="match status" value="1"/>
</dbReference>
<comment type="caution">
    <text evidence="2">The sequence shown here is derived from an EMBL/GenBank/DDBJ whole genome shotgun (WGS) entry which is preliminary data.</text>
</comment>
<dbReference type="InterPro" id="IPR005237">
    <property type="entry name" value="MJ0570"/>
</dbReference>